<organism evidence="3 4">
    <name type="scientific">Bradyrhizobium vignae</name>
    <dbReference type="NCBI Taxonomy" id="1549949"/>
    <lineage>
        <taxon>Bacteria</taxon>
        <taxon>Pseudomonadati</taxon>
        <taxon>Pseudomonadota</taxon>
        <taxon>Alphaproteobacteria</taxon>
        <taxon>Hyphomicrobiales</taxon>
        <taxon>Nitrobacteraceae</taxon>
        <taxon>Bradyrhizobium</taxon>
    </lineage>
</organism>
<sequence>MTTRWPWISMLLSIIILVSPLGTGVLRDAFFSGELLSRSIAQPIVFIGLAILISICVIEWLVRSIISKRRSGGATTS</sequence>
<keyword evidence="5" id="KW-1185">Reference proteome</keyword>
<keyword evidence="1" id="KW-0812">Transmembrane</keyword>
<protein>
    <submittedName>
        <fullName evidence="3">Uncharacterized protein</fullName>
    </submittedName>
</protein>
<keyword evidence="1" id="KW-0472">Membrane</keyword>
<evidence type="ECO:0000313" key="2">
    <source>
        <dbReference type="EMBL" id="MBP0115610.1"/>
    </source>
</evidence>
<proteinExistence type="predicted"/>
<gene>
    <name evidence="3" type="ORF">BRAD3257_4262</name>
    <name evidence="2" type="ORF">JWS04_32010</name>
</gene>
<evidence type="ECO:0000313" key="3">
    <source>
        <dbReference type="EMBL" id="SPP95263.1"/>
    </source>
</evidence>
<dbReference type="EMBL" id="JAGIKT010000090">
    <property type="protein sequence ID" value="MBP0115610.1"/>
    <property type="molecule type" value="Genomic_DNA"/>
</dbReference>
<name>A0A2U3Q1H1_9BRAD</name>
<dbReference type="EMBL" id="LS398110">
    <property type="protein sequence ID" value="SPP95263.1"/>
    <property type="molecule type" value="Genomic_DNA"/>
</dbReference>
<dbReference type="Proteomes" id="UP000669317">
    <property type="component" value="Unassembled WGS sequence"/>
</dbReference>
<reference evidence="3 4" key="1">
    <citation type="submission" date="2018-03" db="EMBL/GenBank/DDBJ databases">
        <authorList>
            <person name="Gully D."/>
        </authorList>
    </citation>
    <scope>NUCLEOTIDE SEQUENCE [LARGE SCALE GENOMIC DNA]</scope>
    <source>
        <strain evidence="3">ORS3257</strain>
    </source>
</reference>
<dbReference type="AlphaFoldDB" id="A0A2U3Q1H1"/>
<evidence type="ECO:0000313" key="5">
    <source>
        <dbReference type="Proteomes" id="UP000669317"/>
    </source>
</evidence>
<evidence type="ECO:0000256" key="1">
    <source>
        <dbReference type="SAM" id="Phobius"/>
    </source>
</evidence>
<feature type="transmembrane region" description="Helical" evidence="1">
    <location>
        <begin position="43"/>
        <end position="62"/>
    </location>
</feature>
<keyword evidence="1" id="KW-1133">Transmembrane helix</keyword>
<dbReference type="RefSeq" id="WP_027574345.1">
    <property type="nucleotide sequence ID" value="NZ_JAGIKT010000090.1"/>
</dbReference>
<reference evidence="2 5" key="2">
    <citation type="submission" date="2021-03" db="EMBL/GenBank/DDBJ databases">
        <title>Genome Sequence of Bradyrhizobium vignae strain ISRA400.</title>
        <authorList>
            <person name="Tisa L.S."/>
            <person name="Svistoonoff S."/>
            <person name="Hocher V."/>
            <person name="Fall S."/>
            <person name="Zaiya A."/>
            <person name="Naing D."/>
            <person name="Niang N."/>
            <person name="Diouf A."/>
            <person name="Dasylva M.C."/>
            <person name="Toure O."/>
            <person name="Gueye M."/>
            <person name="Gully D."/>
            <person name="Tisseyre P."/>
            <person name="Simpson S."/>
            <person name="Morris K."/>
            <person name="Thomas W.K."/>
        </authorList>
    </citation>
    <scope>NUCLEOTIDE SEQUENCE [LARGE SCALE GENOMIC DNA]</scope>
    <source>
        <strain evidence="2 5">ISRA400</strain>
    </source>
</reference>
<dbReference type="Proteomes" id="UP000246085">
    <property type="component" value="Chromosome BRAD3257"/>
</dbReference>
<dbReference type="KEGG" id="bvz:BRAD3257_4262"/>
<accession>A0A2U3Q1H1</accession>
<evidence type="ECO:0000313" key="4">
    <source>
        <dbReference type="Proteomes" id="UP000246085"/>
    </source>
</evidence>